<keyword evidence="2" id="KW-0053">Apoptosis</keyword>
<comment type="similarity">
    <text evidence="1 3">Belongs to the peptidase C14A family.</text>
</comment>
<evidence type="ECO:0000256" key="1">
    <source>
        <dbReference type="ARBA" id="ARBA00010134"/>
    </source>
</evidence>
<dbReference type="SMART" id="SM00115">
    <property type="entry name" value="CASc"/>
    <property type="match status" value="1"/>
</dbReference>
<feature type="non-terminal residue" evidence="6">
    <location>
        <position position="160"/>
    </location>
</feature>
<evidence type="ECO:0000259" key="4">
    <source>
        <dbReference type="PROSITE" id="PS50207"/>
    </source>
</evidence>
<dbReference type="Pfam" id="PF00656">
    <property type="entry name" value="Peptidase_C14"/>
    <property type="match status" value="1"/>
</dbReference>
<dbReference type="PROSITE" id="PS50207">
    <property type="entry name" value="CASPASE_P10"/>
    <property type="match status" value="1"/>
</dbReference>
<dbReference type="Gene3D" id="3.40.50.1460">
    <property type="match status" value="1"/>
</dbReference>
<dbReference type="EMBL" id="CATNWA010009736">
    <property type="protein sequence ID" value="CAI9558557.1"/>
    <property type="molecule type" value="Genomic_DNA"/>
</dbReference>
<dbReference type="PROSITE" id="PS01122">
    <property type="entry name" value="CASPASE_CYS"/>
    <property type="match status" value="1"/>
</dbReference>
<organism evidence="6 7">
    <name type="scientific">Staurois parvus</name>
    <dbReference type="NCBI Taxonomy" id="386267"/>
    <lineage>
        <taxon>Eukaryota</taxon>
        <taxon>Metazoa</taxon>
        <taxon>Chordata</taxon>
        <taxon>Craniata</taxon>
        <taxon>Vertebrata</taxon>
        <taxon>Euteleostomi</taxon>
        <taxon>Amphibia</taxon>
        <taxon>Batrachia</taxon>
        <taxon>Anura</taxon>
        <taxon>Neobatrachia</taxon>
        <taxon>Ranoidea</taxon>
        <taxon>Ranidae</taxon>
        <taxon>Staurois</taxon>
    </lineage>
</organism>
<dbReference type="InterPro" id="IPR011600">
    <property type="entry name" value="Pept_C14_caspase"/>
</dbReference>
<dbReference type="PROSITE" id="PS50208">
    <property type="entry name" value="CASPASE_P20"/>
    <property type="match status" value="1"/>
</dbReference>
<accession>A0ABN9CHG3</accession>
<comment type="caution">
    <text evidence="6">The sequence shown here is derived from an EMBL/GenBank/DDBJ whole genome shotgun (WGS) entry which is preliminary data.</text>
</comment>
<feature type="domain" description="Caspase family p10" evidence="4">
    <location>
        <begin position="72"/>
        <end position="159"/>
    </location>
</feature>
<dbReference type="Proteomes" id="UP001162483">
    <property type="component" value="Unassembled WGS sequence"/>
</dbReference>
<dbReference type="PRINTS" id="PR00376">
    <property type="entry name" value="IL1BCENZYME"/>
</dbReference>
<evidence type="ECO:0008006" key="8">
    <source>
        <dbReference type="Google" id="ProtNLM"/>
    </source>
</evidence>
<evidence type="ECO:0000313" key="7">
    <source>
        <dbReference type="Proteomes" id="UP001162483"/>
    </source>
</evidence>
<evidence type="ECO:0000259" key="5">
    <source>
        <dbReference type="PROSITE" id="PS50208"/>
    </source>
</evidence>
<proteinExistence type="inferred from homology"/>
<dbReference type="PANTHER" id="PTHR48169">
    <property type="entry name" value="DED DOMAIN-CONTAINING PROTEIN"/>
    <property type="match status" value="1"/>
</dbReference>
<evidence type="ECO:0000313" key="6">
    <source>
        <dbReference type="EMBL" id="CAI9558557.1"/>
    </source>
</evidence>
<dbReference type="InterPro" id="IPR029030">
    <property type="entry name" value="Caspase-like_dom_sf"/>
</dbReference>
<keyword evidence="7" id="KW-1185">Reference proteome</keyword>
<sequence length="160" mass="17776">MSHGNKGLVYGTDGQRVALRDLTFCFSRSSCCSLDGKPKLFFIQACQGQQTQECVPVESDACNASHDTDVTNVDLIPGEPDFLLGMATVLDCLAFRDPNEGSWYIQSLCKELSANYQRGEDIQSILTKVNKQLSKNCAPYKTQMPQPWTTLSKKLVFNQP</sequence>
<dbReference type="SUPFAM" id="SSF52129">
    <property type="entry name" value="Caspase-like"/>
    <property type="match status" value="1"/>
</dbReference>
<reference evidence="6" key="1">
    <citation type="submission" date="2023-05" db="EMBL/GenBank/DDBJ databases">
        <authorList>
            <person name="Stuckert A."/>
        </authorList>
    </citation>
    <scope>NUCLEOTIDE SEQUENCE</scope>
</reference>
<dbReference type="InterPro" id="IPR001309">
    <property type="entry name" value="Pept_C14_p20"/>
</dbReference>
<gene>
    <name evidence="6" type="ORF">SPARVUS_LOCUS4903723</name>
</gene>
<dbReference type="InterPro" id="IPR002138">
    <property type="entry name" value="Pept_C14_p10"/>
</dbReference>
<dbReference type="InterPro" id="IPR015917">
    <property type="entry name" value="Pept_C14A"/>
</dbReference>
<protein>
    <recommendedName>
        <fullName evidence="8">Caspase-8</fullName>
    </recommendedName>
</protein>
<dbReference type="PANTHER" id="PTHR48169:SF7">
    <property type="entry name" value="CASPASE 10"/>
    <property type="match status" value="1"/>
</dbReference>
<evidence type="ECO:0000256" key="2">
    <source>
        <dbReference type="ARBA" id="ARBA00022703"/>
    </source>
</evidence>
<name>A0ABN9CHG3_9NEOB</name>
<dbReference type="InterPro" id="IPR033139">
    <property type="entry name" value="Caspase_cys_AS"/>
</dbReference>
<evidence type="ECO:0000256" key="3">
    <source>
        <dbReference type="RuleBase" id="RU003971"/>
    </source>
</evidence>
<feature type="domain" description="Caspase family p20" evidence="5">
    <location>
        <begin position="1"/>
        <end position="50"/>
    </location>
</feature>